<dbReference type="Pfam" id="PF16363">
    <property type="entry name" value="GDP_Man_Dehyd"/>
    <property type="match status" value="1"/>
</dbReference>
<evidence type="ECO:0000313" key="2">
    <source>
        <dbReference type="EMBL" id="ASD27357.1"/>
    </source>
</evidence>
<name>A0A1Z3LZ95_BREDI</name>
<dbReference type="Gene3D" id="3.40.50.720">
    <property type="entry name" value="NAD(P)-binding Rossmann-like Domain"/>
    <property type="match status" value="1"/>
</dbReference>
<dbReference type="InterPro" id="IPR016040">
    <property type="entry name" value="NAD(P)-bd_dom"/>
</dbReference>
<feature type="domain" description="NAD(P)-binding" evidence="1">
    <location>
        <begin position="8"/>
        <end position="306"/>
    </location>
</feature>
<protein>
    <submittedName>
        <fullName evidence="2">GDP-6-deoxy-D-lyxo-4-hexulose reductase</fullName>
    </submittedName>
</protein>
<accession>A0A1Z3LZ95</accession>
<dbReference type="EMBL" id="CP021995">
    <property type="protein sequence ID" value="ASD27357.1"/>
    <property type="molecule type" value="Genomic_DNA"/>
</dbReference>
<dbReference type="Gene3D" id="3.90.25.10">
    <property type="entry name" value="UDP-galactose 4-epimerase, domain 1"/>
    <property type="match status" value="1"/>
</dbReference>
<dbReference type="Proteomes" id="UP000197024">
    <property type="component" value="Chromosome"/>
</dbReference>
<reference evidence="2 3" key="2">
    <citation type="submission" date="2017-06" db="EMBL/GenBank/DDBJ databases">
        <authorList>
            <person name="Kim H.J."/>
            <person name="Triplett B.A."/>
        </authorList>
    </citation>
    <scope>NUCLEOTIDE SEQUENCE [LARGE SCALE GENOMIC DNA]</scope>
    <source>
        <strain evidence="2 3">BZC3</strain>
    </source>
</reference>
<proteinExistence type="predicted"/>
<reference evidence="2 3" key="1">
    <citation type="submission" date="2017-06" db="EMBL/GenBank/DDBJ databases">
        <title>Biodegradation of gentamicin by bacterial consortia AMQD4 in synthetic medium and raw gentamicin sewage.</title>
        <authorList>
            <person name="Chang H."/>
            <person name="Feng Y."/>
            <person name="Li Z."/>
            <person name="Xue J."/>
            <person name="Cheng D."/>
        </authorList>
    </citation>
    <scope>NUCLEOTIDE SEQUENCE [LARGE SCALE GENOMIC DNA]</scope>
    <source>
        <strain evidence="2 3">BZC3</strain>
    </source>
</reference>
<dbReference type="InterPro" id="IPR036291">
    <property type="entry name" value="NAD(P)-bd_dom_sf"/>
</dbReference>
<gene>
    <name evidence="2" type="ORF">CD943_10955</name>
</gene>
<evidence type="ECO:0000259" key="1">
    <source>
        <dbReference type="Pfam" id="PF16363"/>
    </source>
</evidence>
<dbReference type="AlphaFoldDB" id="A0A1Z3LZ95"/>
<sequence length="319" mass="33777">MGRDARVLVTGAGGFVGKRLVKALSDDARVAGILALGGVSEANSAKVQIAAADVTTEELEVATARFQPTHVVHLAAISSVAASLRDGRSVMDVATLGALRLSEAIERHAPSARLLFTSSAEVYGRAFASGVELDETSPVSPANPYARSKLVAEFLLAERLPTSASLVVMRPLNHIGPGQDTRFVVSAFARQIAEIGQGLREPIITVGNLDARRDFLSVDDVVAAYVRGLFLAAEPGTQETFNVSSGTVRSIRSVLDDLLALSSVHCRIEVDPDRLRPSDVAMTRLSSAKLKTATGWAPEVDWKVLLASILDDQNRIAGG</sequence>
<evidence type="ECO:0000313" key="3">
    <source>
        <dbReference type="Proteomes" id="UP000197024"/>
    </source>
</evidence>
<organism evidence="2 3">
    <name type="scientific">Brevundimonas diminuta</name>
    <name type="common">Pseudomonas diminuta</name>
    <dbReference type="NCBI Taxonomy" id="293"/>
    <lineage>
        <taxon>Bacteria</taxon>
        <taxon>Pseudomonadati</taxon>
        <taxon>Pseudomonadota</taxon>
        <taxon>Alphaproteobacteria</taxon>
        <taxon>Caulobacterales</taxon>
        <taxon>Caulobacteraceae</taxon>
        <taxon>Brevundimonas</taxon>
    </lineage>
</organism>
<dbReference type="SUPFAM" id="SSF51735">
    <property type="entry name" value="NAD(P)-binding Rossmann-fold domains"/>
    <property type="match status" value="1"/>
</dbReference>
<dbReference type="PANTHER" id="PTHR43000">
    <property type="entry name" value="DTDP-D-GLUCOSE 4,6-DEHYDRATASE-RELATED"/>
    <property type="match status" value="1"/>
</dbReference>
<dbReference type="RefSeq" id="WP_088411043.1">
    <property type="nucleotide sequence ID" value="NZ_CP021995.1"/>
</dbReference>